<reference evidence="1 2" key="1">
    <citation type="journal article" date="2024" name="Chem. Sci.">
        <title>Discovery of megapolipeptins by genome mining of a Burkholderiales bacteria collection.</title>
        <authorList>
            <person name="Paulo B.S."/>
            <person name="Recchia M.J.J."/>
            <person name="Lee S."/>
            <person name="Fergusson C.H."/>
            <person name="Romanowski S.B."/>
            <person name="Hernandez A."/>
            <person name="Krull N."/>
            <person name="Liu D.Y."/>
            <person name="Cavanagh H."/>
            <person name="Bos A."/>
            <person name="Gray C.A."/>
            <person name="Murphy B.T."/>
            <person name="Linington R.G."/>
            <person name="Eustaquio A.S."/>
        </authorList>
    </citation>
    <scope>NUCLEOTIDE SEQUENCE [LARGE SCALE GENOMIC DNA]</scope>
    <source>
        <strain evidence="1 2">RL18-126-BIB-B</strain>
    </source>
</reference>
<organism evidence="1 2">
    <name type="scientific">Paraburkholderia rhynchosiae</name>
    <dbReference type="NCBI Taxonomy" id="487049"/>
    <lineage>
        <taxon>Bacteria</taxon>
        <taxon>Pseudomonadati</taxon>
        <taxon>Pseudomonadota</taxon>
        <taxon>Betaproteobacteria</taxon>
        <taxon>Burkholderiales</taxon>
        <taxon>Burkholderiaceae</taxon>
        <taxon>Paraburkholderia</taxon>
    </lineage>
</organism>
<comment type="caution">
    <text evidence="1">The sequence shown here is derived from an EMBL/GenBank/DDBJ whole genome shotgun (WGS) entry which is preliminary data.</text>
</comment>
<name>A0ACC7NM59_9BURK</name>
<keyword evidence="2" id="KW-1185">Reference proteome</keyword>
<gene>
    <name evidence="1" type="ORF">PQR01_35940</name>
</gene>
<dbReference type="Proteomes" id="UP001629235">
    <property type="component" value="Unassembled WGS sequence"/>
</dbReference>
<accession>A0ACC7NM59</accession>
<proteinExistence type="predicted"/>
<evidence type="ECO:0000313" key="2">
    <source>
        <dbReference type="Proteomes" id="UP001629235"/>
    </source>
</evidence>
<sequence>MNILCGSAGWTDKTLIACKRFYPTDCRSAEARLRFYASQFPLVEVDSSYYGMPSASNSALWAERTPGDFTFDIKAFRLLTAHQTVREALPKDIAMAIPETGKKNLYYRDIPAEVLDELWRRYREALEPLRHAGKLGAVLFQFAPWLTCGPEGNAHVEECANRMQGYTVAVEFRNSSWLNDKQASSTLELLRQYRLVHVIMDAPGGVTNRAHTVWEVTNPDLAFVRLHGRNADTWSAAGGAAASARFDYDYSDDELTELSEPIRDISSRVVKTHVIFNNCREDQGQRNARTLMDILGKFNQRHPEC</sequence>
<dbReference type="EMBL" id="JAQQDW010000130">
    <property type="protein sequence ID" value="MFM0108663.1"/>
    <property type="molecule type" value="Genomic_DNA"/>
</dbReference>
<evidence type="ECO:0000313" key="1">
    <source>
        <dbReference type="EMBL" id="MFM0108663.1"/>
    </source>
</evidence>
<protein>
    <submittedName>
        <fullName evidence="1">DUF72 domain-containing protein</fullName>
    </submittedName>
</protein>